<dbReference type="SUPFAM" id="SSF51306">
    <property type="entry name" value="LexA/Signal peptidase"/>
    <property type="match status" value="1"/>
</dbReference>
<dbReference type="CDD" id="cd06462">
    <property type="entry name" value="Peptidase_S24_S26"/>
    <property type="match status" value="1"/>
</dbReference>
<dbReference type="Proteomes" id="UP001204015">
    <property type="component" value="Unassembled WGS sequence"/>
</dbReference>
<sequence length="137" mass="15908">MLKDGVKFILALLFTMLLMLVVRACLFTIFSVPDSSYAPEFRKGDRWIVNRLNCTDLRRGDDLVFRQDSVSYPGLVVALPGDTIVWKGVRYRVPVRCSHHCDCPYCKCYLLQVGKRKVLVYRHQFVGKAYRLFNLNL</sequence>
<dbReference type="RefSeq" id="WP_252761441.1">
    <property type="nucleotide sequence ID" value="NZ_JAMXLY010000038.1"/>
</dbReference>
<name>A0ABT1BYA9_9BACT</name>
<proteinExistence type="predicted"/>
<feature type="domain" description="Peptidase S26" evidence="1">
    <location>
        <begin position="7"/>
        <end position="88"/>
    </location>
</feature>
<dbReference type="InterPro" id="IPR019533">
    <property type="entry name" value="Peptidase_S26"/>
</dbReference>
<keyword evidence="3" id="KW-1185">Reference proteome</keyword>
<gene>
    <name evidence="2" type="ORF">NG821_09575</name>
</gene>
<evidence type="ECO:0000259" key="1">
    <source>
        <dbReference type="Pfam" id="PF10502"/>
    </source>
</evidence>
<organism evidence="2 3">
    <name type="scientific">Segatella cerevisiae</name>
    <dbReference type="NCBI Taxonomy" id="2053716"/>
    <lineage>
        <taxon>Bacteria</taxon>
        <taxon>Pseudomonadati</taxon>
        <taxon>Bacteroidota</taxon>
        <taxon>Bacteroidia</taxon>
        <taxon>Bacteroidales</taxon>
        <taxon>Prevotellaceae</taxon>
        <taxon>Segatella</taxon>
    </lineage>
</organism>
<evidence type="ECO:0000313" key="3">
    <source>
        <dbReference type="Proteomes" id="UP001204015"/>
    </source>
</evidence>
<dbReference type="InterPro" id="IPR036286">
    <property type="entry name" value="LexA/Signal_pep-like_sf"/>
</dbReference>
<dbReference type="EMBL" id="JAMXLY010000038">
    <property type="protein sequence ID" value="MCO6026084.1"/>
    <property type="molecule type" value="Genomic_DNA"/>
</dbReference>
<dbReference type="Pfam" id="PF10502">
    <property type="entry name" value="Peptidase_S26"/>
    <property type="match status" value="1"/>
</dbReference>
<dbReference type="Gene3D" id="2.10.109.10">
    <property type="entry name" value="Umud Fragment, subunit A"/>
    <property type="match status" value="1"/>
</dbReference>
<evidence type="ECO:0000313" key="2">
    <source>
        <dbReference type="EMBL" id="MCO6026084.1"/>
    </source>
</evidence>
<comment type="caution">
    <text evidence="2">The sequence shown here is derived from an EMBL/GenBank/DDBJ whole genome shotgun (WGS) entry which is preliminary data.</text>
</comment>
<accession>A0ABT1BYA9</accession>
<reference evidence="2 3" key="1">
    <citation type="submission" date="2022-06" db="EMBL/GenBank/DDBJ databases">
        <title>A taxonomic note on the genus Prevotella: Description of four novel genera and emended description of the genera Hallella and Xylanibacter.</title>
        <authorList>
            <person name="Hitch T.C.A."/>
        </authorList>
    </citation>
    <scope>NUCLEOTIDE SEQUENCE [LARGE SCALE GENOMIC DNA]</scope>
    <source>
        <strain evidence="2 3">DSM 100619</strain>
    </source>
</reference>
<protein>
    <submittedName>
        <fullName evidence="2">S26 family signal peptidase</fullName>
    </submittedName>
</protein>